<dbReference type="EMBL" id="JAFIQS020000002">
    <property type="protein sequence ID" value="KAH9484740.1"/>
    <property type="molecule type" value="Genomic_DNA"/>
</dbReference>
<evidence type="ECO:0000313" key="1">
    <source>
        <dbReference type="EMBL" id="KAH9484740.1"/>
    </source>
</evidence>
<comment type="caution">
    <text evidence="1">The sequence shown here is derived from an EMBL/GenBank/DDBJ whole genome shotgun (WGS) entry which is preliminary data.</text>
</comment>
<accession>A0ACB8HAI3</accession>
<reference evidence="1" key="1">
    <citation type="submission" date="2021-10" db="EMBL/GenBank/DDBJ databases">
        <title>Psilocybe cubensis genome.</title>
        <authorList>
            <person name="Mckernan K.J."/>
            <person name="Crawford S."/>
            <person name="Trippe A."/>
            <person name="Kane L.T."/>
            <person name="Mclaughlin S."/>
        </authorList>
    </citation>
    <scope>NUCLEOTIDE SEQUENCE</scope>
    <source>
        <strain evidence="1">MGC-MH-2018</strain>
    </source>
</reference>
<organism evidence="1 2">
    <name type="scientific">Psilocybe cubensis</name>
    <name type="common">Psychedelic mushroom</name>
    <name type="synonym">Stropharia cubensis</name>
    <dbReference type="NCBI Taxonomy" id="181762"/>
    <lineage>
        <taxon>Eukaryota</taxon>
        <taxon>Fungi</taxon>
        <taxon>Dikarya</taxon>
        <taxon>Basidiomycota</taxon>
        <taxon>Agaricomycotina</taxon>
        <taxon>Agaricomycetes</taxon>
        <taxon>Agaricomycetidae</taxon>
        <taxon>Agaricales</taxon>
        <taxon>Agaricineae</taxon>
        <taxon>Strophariaceae</taxon>
        <taxon>Psilocybe</taxon>
    </lineage>
</organism>
<gene>
    <name evidence="1" type="ORF">JR316_0001640</name>
</gene>
<sequence>MSLEHARDAVDLDSSSENVEAAVAGYALSVALISEVMERVRAENSTAKEENLIRLQNLHDTYGDRMSILCLIHNLQKPEISYQAAILLTANHTDHRYYDLSQPVSTDSESLTSYSVASSRTDESDYGLFYTRRALSHTSEEY</sequence>
<proteinExistence type="predicted"/>
<dbReference type="Proteomes" id="UP000664032">
    <property type="component" value="Unassembled WGS sequence"/>
</dbReference>
<evidence type="ECO:0000313" key="2">
    <source>
        <dbReference type="Proteomes" id="UP000664032"/>
    </source>
</evidence>
<keyword evidence="2" id="KW-1185">Reference proteome</keyword>
<protein>
    <submittedName>
        <fullName evidence="1">Uncharacterized protein</fullName>
    </submittedName>
</protein>
<name>A0ACB8HAI3_PSICU</name>